<evidence type="ECO:0000256" key="12">
    <source>
        <dbReference type="ARBA" id="ARBA00022777"/>
    </source>
</evidence>
<name>A0A931IWE8_9BURK</name>
<keyword evidence="8 24" id="KW-0808">Transferase</keyword>
<evidence type="ECO:0000256" key="21">
    <source>
        <dbReference type="PIRSR" id="PIRSR600829-2"/>
    </source>
</evidence>
<evidence type="ECO:0000256" key="19">
    <source>
        <dbReference type="ARBA" id="ARBA00023264"/>
    </source>
</evidence>
<dbReference type="GO" id="GO:0006654">
    <property type="term" value="P:phosphatidic acid biosynthetic process"/>
    <property type="evidence" value="ECO:0007669"/>
    <property type="project" value="InterPro"/>
</dbReference>
<feature type="transmembrane region" description="Helical" evidence="24">
    <location>
        <begin position="62"/>
        <end position="82"/>
    </location>
</feature>
<dbReference type="PANTHER" id="PTHR34299">
    <property type="entry name" value="DIACYLGLYCEROL KINASE"/>
    <property type="match status" value="1"/>
</dbReference>
<comment type="caution">
    <text evidence="25">The sequence shown here is derived from an EMBL/GenBank/DDBJ whole genome shotgun (WGS) entry which is preliminary data.</text>
</comment>
<evidence type="ECO:0000256" key="20">
    <source>
        <dbReference type="PIRSR" id="PIRSR600829-1"/>
    </source>
</evidence>
<evidence type="ECO:0000256" key="24">
    <source>
        <dbReference type="RuleBase" id="RU363065"/>
    </source>
</evidence>
<evidence type="ECO:0000256" key="4">
    <source>
        <dbReference type="ARBA" id="ARBA00017575"/>
    </source>
</evidence>
<feature type="binding site" evidence="21">
    <location>
        <begin position="37"/>
        <end position="41"/>
    </location>
    <ligand>
        <name>substrate</name>
    </ligand>
</feature>
<evidence type="ECO:0000313" key="25">
    <source>
        <dbReference type="EMBL" id="MBH9552284.1"/>
    </source>
</evidence>
<keyword evidence="7 24" id="KW-0997">Cell inner membrane</keyword>
<feature type="binding site" evidence="22">
    <location>
        <begin position="92"/>
        <end position="94"/>
    </location>
    <ligand>
        <name>ATP</name>
        <dbReference type="ChEBI" id="CHEBI:30616"/>
    </ligand>
</feature>
<evidence type="ECO:0000256" key="22">
    <source>
        <dbReference type="PIRSR" id="PIRSR600829-3"/>
    </source>
</evidence>
<keyword evidence="16 24" id="KW-0443">Lipid metabolism</keyword>
<feature type="binding site" evidence="22">
    <location>
        <position position="16"/>
    </location>
    <ligand>
        <name>ATP</name>
        <dbReference type="ChEBI" id="CHEBI:30616"/>
    </ligand>
</feature>
<dbReference type="EC" id="2.7.1.107" evidence="3 24"/>
<gene>
    <name evidence="25" type="ORF">I7X43_05400</name>
</gene>
<keyword evidence="18" id="KW-0594">Phospholipid biosynthesis</keyword>
<keyword evidence="9 24" id="KW-0812">Transmembrane</keyword>
<evidence type="ECO:0000256" key="11">
    <source>
        <dbReference type="ARBA" id="ARBA00022741"/>
    </source>
</evidence>
<dbReference type="Pfam" id="PF01219">
    <property type="entry name" value="DAGK_prokar"/>
    <property type="match status" value="1"/>
</dbReference>
<dbReference type="RefSeq" id="WP_198099907.1">
    <property type="nucleotide sequence ID" value="NZ_JAEDAL010000002.1"/>
</dbReference>
<keyword evidence="19 24" id="KW-1208">Phospholipid metabolism</keyword>
<reference evidence="25" key="1">
    <citation type="submission" date="2020-12" db="EMBL/GenBank/DDBJ databases">
        <title>The genome sequence of Inhella sp. 4Y17.</title>
        <authorList>
            <person name="Liu Y."/>
        </authorList>
    </citation>
    <scope>NUCLEOTIDE SEQUENCE</scope>
    <source>
        <strain evidence="25">4Y10</strain>
    </source>
</reference>
<evidence type="ECO:0000256" key="10">
    <source>
        <dbReference type="ARBA" id="ARBA00022723"/>
    </source>
</evidence>
<comment type="subcellular location">
    <subcellularLocation>
        <location evidence="1 24">Cell inner membrane</location>
        <topology evidence="1 24">Multi-pass membrane protein</topology>
    </subcellularLocation>
</comment>
<protein>
    <recommendedName>
        <fullName evidence="4 24">Diacylglycerol kinase</fullName>
        <ecNumber evidence="3 24">2.7.1.107</ecNumber>
    </recommendedName>
</protein>
<dbReference type="Proteomes" id="UP000620139">
    <property type="component" value="Unassembled WGS sequence"/>
</dbReference>
<keyword evidence="14 23" id="KW-0460">Magnesium</keyword>
<accession>A0A931IWE8</accession>
<keyword evidence="6" id="KW-0444">Lipid biosynthesis</keyword>
<feature type="binding site" evidence="22">
    <location>
        <position position="23"/>
    </location>
    <ligand>
        <name>ATP</name>
        <dbReference type="ChEBI" id="CHEBI:30616"/>
    </ligand>
</feature>
<dbReference type="EMBL" id="JAEDAL010000002">
    <property type="protein sequence ID" value="MBH9552284.1"/>
    <property type="molecule type" value="Genomic_DNA"/>
</dbReference>
<keyword evidence="13 22" id="KW-0067">ATP-binding</keyword>
<dbReference type="GO" id="GO:0004143">
    <property type="term" value="F:ATP-dependent diacylglycerol kinase activity"/>
    <property type="evidence" value="ECO:0007669"/>
    <property type="project" value="UniProtKB-EC"/>
</dbReference>
<evidence type="ECO:0000256" key="2">
    <source>
        <dbReference type="ARBA" id="ARBA00005967"/>
    </source>
</evidence>
<dbReference type="InterPro" id="IPR000829">
    <property type="entry name" value="DAGK"/>
</dbReference>
<evidence type="ECO:0000256" key="13">
    <source>
        <dbReference type="ARBA" id="ARBA00022840"/>
    </source>
</evidence>
<keyword evidence="26" id="KW-1185">Reference proteome</keyword>
<evidence type="ECO:0000256" key="16">
    <source>
        <dbReference type="ARBA" id="ARBA00023098"/>
    </source>
</evidence>
<evidence type="ECO:0000256" key="14">
    <source>
        <dbReference type="ARBA" id="ARBA00022842"/>
    </source>
</evidence>
<dbReference type="InterPro" id="IPR036945">
    <property type="entry name" value="DAGK_sf"/>
</dbReference>
<keyword evidence="10 23" id="KW-0479">Metal-binding</keyword>
<comment type="cofactor">
    <cofactor evidence="23">
        <name>Mg(2+)</name>
        <dbReference type="ChEBI" id="CHEBI:18420"/>
    </cofactor>
    <text evidence="23">Mn(2+), Zn(2+), Cd(2+) and Co(2+) support activity to lesser extents.</text>
</comment>
<feature type="binding site" evidence="22">
    <location>
        <begin position="101"/>
        <end position="102"/>
    </location>
    <ligand>
        <name>ATP</name>
        <dbReference type="ChEBI" id="CHEBI:30616"/>
    </ligand>
</feature>
<comment type="caution">
    <text evidence="24">Lacks conserved residue(s) required for the propagation of feature annotation.</text>
</comment>
<keyword evidence="15 24" id="KW-1133">Transmembrane helix</keyword>
<organism evidence="25 26">
    <name type="scientific">Inhella gelatinilytica</name>
    <dbReference type="NCBI Taxonomy" id="2795030"/>
    <lineage>
        <taxon>Bacteria</taxon>
        <taxon>Pseudomonadati</taxon>
        <taxon>Pseudomonadota</taxon>
        <taxon>Betaproteobacteria</taxon>
        <taxon>Burkholderiales</taxon>
        <taxon>Sphaerotilaceae</taxon>
        <taxon>Inhella</taxon>
    </lineage>
</organism>
<comment type="function">
    <text evidence="24">Catalyzes the ATP-dependent phosphorylation of sn-l,2-diacylglycerol (DAG) to phosphatidic acid. Involved in the recycling of diacylglycerol produced as a by-product during membrane-derived oligosaccharide (MDO) biosynthesis.</text>
</comment>
<feature type="binding site" evidence="21">
    <location>
        <position position="76"/>
    </location>
    <ligand>
        <name>substrate</name>
    </ligand>
</feature>
<feature type="binding site" evidence="23">
    <location>
        <position position="35"/>
    </location>
    <ligand>
        <name>a divalent metal cation</name>
        <dbReference type="ChEBI" id="CHEBI:60240"/>
    </ligand>
</feature>
<keyword evidence="12 24" id="KW-0418">Kinase</keyword>
<sequence length="128" mass="13796">MTPSQHPLKSHGGLIRVWRAFGYSLQGLRAAVQHEAAFRQELVIGIPLIAAAPWLGRSLGEVLALIGAVVLVWMVELLNSALEALADAISVEHHALLGRAKDFGSAAVLMALLLCTGVWGWVIVERWA</sequence>
<evidence type="ECO:0000256" key="3">
    <source>
        <dbReference type="ARBA" id="ARBA00012133"/>
    </source>
</evidence>
<evidence type="ECO:0000256" key="9">
    <source>
        <dbReference type="ARBA" id="ARBA00022692"/>
    </source>
</evidence>
<evidence type="ECO:0000256" key="23">
    <source>
        <dbReference type="PIRSR" id="PIRSR600829-4"/>
    </source>
</evidence>
<dbReference type="InterPro" id="IPR033718">
    <property type="entry name" value="DAGK_prok"/>
</dbReference>
<keyword evidence="17 24" id="KW-0472">Membrane</keyword>
<proteinExistence type="inferred from homology"/>
<dbReference type="GO" id="GO:0046872">
    <property type="term" value="F:metal ion binding"/>
    <property type="evidence" value="ECO:0007669"/>
    <property type="project" value="UniProtKB-KW"/>
</dbReference>
<comment type="catalytic activity">
    <reaction evidence="24">
        <text>a 1,2-diacyl-sn-glycerol + ATP = a 1,2-diacyl-sn-glycero-3-phosphate + ADP + H(+)</text>
        <dbReference type="Rhea" id="RHEA:10272"/>
        <dbReference type="ChEBI" id="CHEBI:15378"/>
        <dbReference type="ChEBI" id="CHEBI:17815"/>
        <dbReference type="ChEBI" id="CHEBI:30616"/>
        <dbReference type="ChEBI" id="CHEBI:58608"/>
        <dbReference type="ChEBI" id="CHEBI:456216"/>
        <dbReference type="EC" id="2.7.1.107"/>
    </reaction>
</comment>
<feature type="binding site" evidence="21">
    <location>
        <position position="105"/>
    </location>
    <ligand>
        <name>substrate</name>
    </ligand>
</feature>
<evidence type="ECO:0000256" key="6">
    <source>
        <dbReference type="ARBA" id="ARBA00022516"/>
    </source>
</evidence>
<keyword evidence="11 22" id="KW-0547">Nucleotide-binding</keyword>
<feature type="binding site" evidence="23">
    <location>
        <position position="83"/>
    </location>
    <ligand>
        <name>a divalent metal cation</name>
        <dbReference type="ChEBI" id="CHEBI:60240"/>
    </ligand>
</feature>
<evidence type="ECO:0000256" key="15">
    <source>
        <dbReference type="ARBA" id="ARBA00022989"/>
    </source>
</evidence>
<evidence type="ECO:0000256" key="18">
    <source>
        <dbReference type="ARBA" id="ARBA00023209"/>
    </source>
</evidence>
<evidence type="ECO:0000256" key="7">
    <source>
        <dbReference type="ARBA" id="ARBA00022519"/>
    </source>
</evidence>
<evidence type="ECO:0000313" key="26">
    <source>
        <dbReference type="Proteomes" id="UP000620139"/>
    </source>
</evidence>
<evidence type="ECO:0000256" key="17">
    <source>
        <dbReference type="ARBA" id="ARBA00023136"/>
    </source>
</evidence>
<feature type="binding site" evidence="22">
    <location>
        <position position="35"/>
    </location>
    <ligand>
        <name>ATP</name>
        <dbReference type="ChEBI" id="CHEBI:30616"/>
    </ligand>
</feature>
<feature type="transmembrane region" description="Helical" evidence="24">
    <location>
        <begin position="103"/>
        <end position="124"/>
    </location>
</feature>
<feature type="binding site" evidence="22">
    <location>
        <position position="83"/>
    </location>
    <ligand>
        <name>ATP</name>
        <dbReference type="ChEBI" id="CHEBI:30616"/>
    </ligand>
</feature>
<evidence type="ECO:0000256" key="1">
    <source>
        <dbReference type="ARBA" id="ARBA00004429"/>
    </source>
</evidence>
<feature type="active site" description="Proton acceptor" evidence="20">
    <location>
        <position position="76"/>
    </location>
</feature>
<comment type="similarity">
    <text evidence="2 24">Belongs to the bacterial diacylglycerol kinase family.</text>
</comment>
<evidence type="ECO:0000256" key="8">
    <source>
        <dbReference type="ARBA" id="ARBA00022679"/>
    </source>
</evidence>
<feature type="binding site" evidence="21">
    <location>
        <position position="16"/>
    </location>
    <ligand>
        <name>substrate</name>
    </ligand>
</feature>
<dbReference type="CDD" id="cd14264">
    <property type="entry name" value="DAGK_IM"/>
    <property type="match status" value="1"/>
</dbReference>
<dbReference type="Gene3D" id="1.10.287.3610">
    <property type="match status" value="1"/>
</dbReference>
<keyword evidence="5" id="KW-1003">Cell membrane</keyword>
<dbReference type="GO" id="GO:0005886">
    <property type="term" value="C:plasma membrane"/>
    <property type="evidence" value="ECO:0007669"/>
    <property type="project" value="UniProtKB-SubCell"/>
</dbReference>
<dbReference type="PANTHER" id="PTHR34299:SF1">
    <property type="entry name" value="DIACYLGLYCEROL KINASE"/>
    <property type="match status" value="1"/>
</dbReference>
<evidence type="ECO:0000256" key="5">
    <source>
        <dbReference type="ARBA" id="ARBA00022475"/>
    </source>
</evidence>
<dbReference type="AlphaFoldDB" id="A0A931IWE8"/>
<dbReference type="GO" id="GO:0005524">
    <property type="term" value="F:ATP binding"/>
    <property type="evidence" value="ECO:0007669"/>
    <property type="project" value="UniProtKB-KW"/>
</dbReference>